<dbReference type="InterPro" id="IPR044288">
    <property type="entry name" value="ZNF598/HEL2"/>
</dbReference>
<dbReference type="OrthoDB" id="124979at2759"/>
<protein>
    <submittedName>
        <fullName evidence="3">Unnamed protein product</fullName>
    </submittedName>
</protein>
<evidence type="ECO:0000313" key="3">
    <source>
        <dbReference type="EMBL" id="GMF16100.1"/>
    </source>
</evidence>
<feature type="region of interest" description="Disordered" evidence="1">
    <location>
        <begin position="299"/>
        <end position="344"/>
    </location>
</feature>
<sequence>MPEISTDPASSSKDEQNDNAIFETPIIAETLSASGDSKFADTETVEEHNASDPPLSNDAVQSAAEPISNESQASSSQYSSIEPSSTPAALLRRKSSTTQEDEGDEFVQVVPETDPKAAKKLHKKIIQTVRELVSYDEERVQDFQDQTKDFGREKTSAMEYCAFLLGAVGAQECCKLIPEMARLLPDEVKRDELLQARAAIWRRTHRRHRRRSKQFSESVVMQKQKEEQQQVENVHSKMRPKSDNLSALNWGSERVQPVQMPGRNSMVERPMPVIDGELHSQTDSNIVAVPAHRTGLADPRRHLNRRASFNTMFGETLQTDPIKEENPAENESDDDSDDSLLDPPRTMIKETLPIERHSFLNGNAWTRPSDLGRRNSSFLDEGDDDESTEDDDENHHSHRSRRSRHSRHRQQSGSGNVAYDLILKVPKSLLTAFSVIQDSLAAKIFSFIAKLSGADDSPFLAEGSRMLRLICSSSQDHQHGCNLKRGTAGCLAEGEGHDDSPGGPYQASVPPWWISRNTDSMHFVASRAKVAVIWTKSAHEEQAACYSEPYHFS</sequence>
<dbReference type="EMBL" id="BSXW01000241">
    <property type="protein sequence ID" value="GMF16100.1"/>
    <property type="molecule type" value="Genomic_DNA"/>
</dbReference>
<dbReference type="PANTHER" id="PTHR22938">
    <property type="entry name" value="ZINC FINGER PROTEIN 598"/>
    <property type="match status" value="1"/>
</dbReference>
<feature type="compositionally biased region" description="Basic and acidic residues" evidence="1">
    <location>
        <begin position="38"/>
        <end position="50"/>
    </location>
</feature>
<accession>A0A9W6TME2</accession>
<dbReference type="PANTHER" id="PTHR22938:SF0">
    <property type="entry name" value="E3 UBIQUITIN-PROTEIN LIGASE ZNF598"/>
    <property type="match status" value="1"/>
</dbReference>
<gene>
    <name evidence="3" type="ORF">Plil01_000566900</name>
</gene>
<dbReference type="Pfam" id="PF23202">
    <property type="entry name" value="PAH_ZNF598"/>
    <property type="match status" value="1"/>
</dbReference>
<feature type="domain" description="ZNF598/HEL2 PAH" evidence="2">
    <location>
        <begin position="121"/>
        <end position="196"/>
    </location>
</feature>
<feature type="compositionally biased region" description="Acidic residues" evidence="1">
    <location>
        <begin position="380"/>
        <end position="392"/>
    </location>
</feature>
<dbReference type="GO" id="GO:0043022">
    <property type="term" value="F:ribosome binding"/>
    <property type="evidence" value="ECO:0007669"/>
    <property type="project" value="TreeGrafter"/>
</dbReference>
<reference evidence="3" key="1">
    <citation type="submission" date="2023-04" db="EMBL/GenBank/DDBJ databases">
        <title>Phytophthora lilii NBRC 32176.</title>
        <authorList>
            <person name="Ichikawa N."/>
            <person name="Sato H."/>
            <person name="Tonouchi N."/>
        </authorList>
    </citation>
    <scope>NUCLEOTIDE SEQUENCE</scope>
    <source>
        <strain evidence="3">NBRC 32176</strain>
    </source>
</reference>
<feature type="region of interest" description="Disordered" evidence="1">
    <location>
        <begin position="363"/>
        <end position="413"/>
    </location>
</feature>
<comment type="caution">
    <text evidence="3">The sequence shown here is derived from an EMBL/GenBank/DDBJ whole genome shotgun (WGS) entry which is preliminary data.</text>
</comment>
<dbReference type="InterPro" id="IPR057634">
    <property type="entry name" value="PAH_ZNF598/HEL2"/>
</dbReference>
<feature type="compositionally biased region" description="Low complexity" evidence="1">
    <location>
        <begin position="66"/>
        <end position="85"/>
    </location>
</feature>
<dbReference type="GO" id="GO:0016567">
    <property type="term" value="P:protein ubiquitination"/>
    <property type="evidence" value="ECO:0007669"/>
    <property type="project" value="TreeGrafter"/>
</dbReference>
<evidence type="ECO:0000256" key="1">
    <source>
        <dbReference type="SAM" id="MobiDB-lite"/>
    </source>
</evidence>
<evidence type="ECO:0000259" key="2">
    <source>
        <dbReference type="Pfam" id="PF23202"/>
    </source>
</evidence>
<dbReference type="Proteomes" id="UP001165083">
    <property type="component" value="Unassembled WGS sequence"/>
</dbReference>
<evidence type="ECO:0000313" key="4">
    <source>
        <dbReference type="Proteomes" id="UP001165083"/>
    </source>
</evidence>
<feature type="compositionally biased region" description="Basic residues" evidence="1">
    <location>
        <begin position="396"/>
        <end position="410"/>
    </location>
</feature>
<feature type="region of interest" description="Disordered" evidence="1">
    <location>
        <begin position="1"/>
        <end position="105"/>
    </location>
</feature>
<dbReference type="AlphaFoldDB" id="A0A9W6TME2"/>
<proteinExistence type="predicted"/>
<keyword evidence="4" id="KW-1185">Reference proteome</keyword>
<feature type="compositionally biased region" description="Polar residues" evidence="1">
    <location>
        <begin position="307"/>
        <end position="319"/>
    </location>
</feature>
<organism evidence="3 4">
    <name type="scientific">Phytophthora lilii</name>
    <dbReference type="NCBI Taxonomy" id="2077276"/>
    <lineage>
        <taxon>Eukaryota</taxon>
        <taxon>Sar</taxon>
        <taxon>Stramenopiles</taxon>
        <taxon>Oomycota</taxon>
        <taxon>Peronosporomycetes</taxon>
        <taxon>Peronosporales</taxon>
        <taxon>Peronosporaceae</taxon>
        <taxon>Phytophthora</taxon>
    </lineage>
</organism>
<name>A0A9W6TME2_9STRA</name>
<dbReference type="GO" id="GO:0061630">
    <property type="term" value="F:ubiquitin protein ligase activity"/>
    <property type="evidence" value="ECO:0007669"/>
    <property type="project" value="InterPro"/>
</dbReference>
<feature type="region of interest" description="Disordered" evidence="1">
    <location>
        <begin position="205"/>
        <end position="245"/>
    </location>
</feature>
<dbReference type="GO" id="GO:0072344">
    <property type="term" value="P:rescue of stalled ribosome"/>
    <property type="evidence" value="ECO:0007669"/>
    <property type="project" value="InterPro"/>
</dbReference>
<feature type="compositionally biased region" description="Acidic residues" evidence="1">
    <location>
        <begin position="327"/>
        <end position="340"/>
    </location>
</feature>